<evidence type="ECO:0000313" key="1">
    <source>
        <dbReference type="EMBL" id="GAA0353982.1"/>
    </source>
</evidence>
<accession>A0ABP3GXA7</accession>
<proteinExistence type="predicted"/>
<dbReference type="EMBL" id="BAAABM010000045">
    <property type="protein sequence ID" value="GAA0353982.1"/>
    <property type="molecule type" value="Genomic_DNA"/>
</dbReference>
<gene>
    <name evidence="1" type="ORF">GCM10010151_49450</name>
</gene>
<dbReference type="Proteomes" id="UP001501822">
    <property type="component" value="Unassembled WGS sequence"/>
</dbReference>
<keyword evidence="2" id="KW-1185">Reference proteome</keyword>
<name>A0ABP3GXA7_9ACTN</name>
<organism evidence="1 2">
    <name type="scientific">Actinoallomurus spadix</name>
    <dbReference type="NCBI Taxonomy" id="79912"/>
    <lineage>
        <taxon>Bacteria</taxon>
        <taxon>Bacillati</taxon>
        <taxon>Actinomycetota</taxon>
        <taxon>Actinomycetes</taxon>
        <taxon>Streptosporangiales</taxon>
        <taxon>Thermomonosporaceae</taxon>
        <taxon>Actinoallomurus</taxon>
    </lineage>
</organism>
<protein>
    <submittedName>
        <fullName evidence="1">Uncharacterized protein</fullName>
    </submittedName>
</protein>
<evidence type="ECO:0000313" key="2">
    <source>
        <dbReference type="Proteomes" id="UP001501822"/>
    </source>
</evidence>
<comment type="caution">
    <text evidence="1">The sequence shown here is derived from an EMBL/GenBank/DDBJ whole genome shotgun (WGS) entry which is preliminary data.</text>
</comment>
<reference evidence="2" key="1">
    <citation type="journal article" date="2019" name="Int. J. Syst. Evol. Microbiol.">
        <title>The Global Catalogue of Microorganisms (GCM) 10K type strain sequencing project: providing services to taxonomists for standard genome sequencing and annotation.</title>
        <authorList>
            <consortium name="The Broad Institute Genomics Platform"/>
            <consortium name="The Broad Institute Genome Sequencing Center for Infectious Disease"/>
            <person name="Wu L."/>
            <person name="Ma J."/>
        </authorList>
    </citation>
    <scope>NUCLEOTIDE SEQUENCE [LARGE SCALE GENOMIC DNA]</scope>
    <source>
        <strain evidence="2">JCM 3146</strain>
    </source>
</reference>
<sequence>MADRPPPDAIARLRRSIDRFHAALRAAPYGGVSSIAELAWLNVLIAKYPNEARRMISDATQRNSAR</sequence>